<name>A0A3N4U928_9RHOB</name>
<dbReference type="Proteomes" id="UP000269689">
    <property type="component" value="Unassembled WGS sequence"/>
</dbReference>
<proteinExistence type="predicted"/>
<reference evidence="1 2" key="1">
    <citation type="submission" date="2018-11" db="EMBL/GenBank/DDBJ databases">
        <title>Genomic Encyclopedia of Type Strains, Phase IV (KMG-IV): sequencing the most valuable type-strain genomes for metagenomic binning, comparative biology and taxonomic classification.</title>
        <authorList>
            <person name="Goeker M."/>
        </authorList>
    </citation>
    <scope>NUCLEOTIDE SEQUENCE [LARGE SCALE GENOMIC DNA]</scope>
    <source>
        <strain evidence="1 2">DSM 104731</strain>
    </source>
</reference>
<keyword evidence="2" id="KW-1185">Reference proteome</keyword>
<gene>
    <name evidence="1" type="ORF">EDD53_1375</name>
</gene>
<accession>A0A3N4U928</accession>
<organism evidence="1 2">
    <name type="scientific">Pacificibacter maritimus</name>
    <dbReference type="NCBI Taxonomy" id="762213"/>
    <lineage>
        <taxon>Bacteria</taxon>
        <taxon>Pseudomonadati</taxon>
        <taxon>Pseudomonadota</taxon>
        <taxon>Alphaproteobacteria</taxon>
        <taxon>Rhodobacterales</taxon>
        <taxon>Roseobacteraceae</taxon>
        <taxon>Pacificibacter</taxon>
    </lineage>
</organism>
<sequence length="54" mass="5939">MNNRLDVSLAFSPSTRDVSVGQIGWDASRSEAVAEWSPDLEQAHRNISPLLVKS</sequence>
<dbReference type="AlphaFoldDB" id="A0A3N4U928"/>
<dbReference type="EMBL" id="RKQK01000002">
    <property type="protein sequence ID" value="RPE66972.1"/>
    <property type="molecule type" value="Genomic_DNA"/>
</dbReference>
<evidence type="ECO:0000313" key="2">
    <source>
        <dbReference type="Proteomes" id="UP000269689"/>
    </source>
</evidence>
<protein>
    <submittedName>
        <fullName evidence="1">Uncharacterized protein</fullName>
    </submittedName>
</protein>
<comment type="caution">
    <text evidence="1">The sequence shown here is derived from an EMBL/GenBank/DDBJ whole genome shotgun (WGS) entry which is preliminary data.</text>
</comment>
<evidence type="ECO:0000313" key="1">
    <source>
        <dbReference type="EMBL" id="RPE66972.1"/>
    </source>
</evidence>